<organism evidence="2 3">
    <name type="scientific">Nitzschia inconspicua</name>
    <dbReference type="NCBI Taxonomy" id="303405"/>
    <lineage>
        <taxon>Eukaryota</taxon>
        <taxon>Sar</taxon>
        <taxon>Stramenopiles</taxon>
        <taxon>Ochrophyta</taxon>
        <taxon>Bacillariophyta</taxon>
        <taxon>Bacillariophyceae</taxon>
        <taxon>Bacillariophycidae</taxon>
        <taxon>Bacillariales</taxon>
        <taxon>Bacillariaceae</taxon>
        <taxon>Nitzschia</taxon>
    </lineage>
</organism>
<evidence type="ECO:0000313" key="2">
    <source>
        <dbReference type="EMBL" id="KAG7367458.1"/>
    </source>
</evidence>
<gene>
    <name evidence="2" type="ORF">IV203_030129</name>
</gene>
<name>A0A9K3LT01_9STRA</name>
<dbReference type="EMBL" id="JAGRRH010000007">
    <property type="protein sequence ID" value="KAG7367458.1"/>
    <property type="molecule type" value="Genomic_DNA"/>
</dbReference>
<protein>
    <submittedName>
        <fullName evidence="2">Uncharacterized protein</fullName>
    </submittedName>
</protein>
<reference evidence="2" key="2">
    <citation type="submission" date="2021-04" db="EMBL/GenBank/DDBJ databases">
        <authorList>
            <person name="Podell S."/>
        </authorList>
    </citation>
    <scope>NUCLEOTIDE SEQUENCE</scope>
    <source>
        <strain evidence="2">Hildebrandi</strain>
    </source>
</reference>
<proteinExistence type="predicted"/>
<accession>A0A9K3LT01</accession>
<comment type="caution">
    <text evidence="2">The sequence shown here is derived from an EMBL/GenBank/DDBJ whole genome shotgun (WGS) entry which is preliminary data.</text>
</comment>
<feature type="compositionally biased region" description="Polar residues" evidence="1">
    <location>
        <begin position="93"/>
        <end position="102"/>
    </location>
</feature>
<evidence type="ECO:0000256" key="1">
    <source>
        <dbReference type="SAM" id="MobiDB-lite"/>
    </source>
</evidence>
<evidence type="ECO:0000313" key="3">
    <source>
        <dbReference type="Proteomes" id="UP000693970"/>
    </source>
</evidence>
<reference evidence="2" key="1">
    <citation type="journal article" date="2021" name="Sci. Rep.">
        <title>Diploid genomic architecture of Nitzschia inconspicua, an elite biomass production diatom.</title>
        <authorList>
            <person name="Oliver A."/>
            <person name="Podell S."/>
            <person name="Pinowska A."/>
            <person name="Traller J.C."/>
            <person name="Smith S.R."/>
            <person name="McClure R."/>
            <person name="Beliaev A."/>
            <person name="Bohutskyi P."/>
            <person name="Hill E.A."/>
            <person name="Rabines A."/>
            <person name="Zheng H."/>
            <person name="Allen L.Z."/>
            <person name="Kuo A."/>
            <person name="Grigoriev I.V."/>
            <person name="Allen A.E."/>
            <person name="Hazlebeck D."/>
            <person name="Allen E.E."/>
        </authorList>
    </citation>
    <scope>NUCLEOTIDE SEQUENCE</scope>
    <source>
        <strain evidence="2">Hildebrandi</strain>
    </source>
</reference>
<dbReference type="AlphaFoldDB" id="A0A9K3LT01"/>
<feature type="region of interest" description="Disordered" evidence="1">
    <location>
        <begin position="43"/>
        <end position="113"/>
    </location>
</feature>
<feature type="compositionally biased region" description="Polar residues" evidence="1">
    <location>
        <begin position="52"/>
        <end position="65"/>
    </location>
</feature>
<dbReference type="Proteomes" id="UP000693970">
    <property type="component" value="Unassembled WGS sequence"/>
</dbReference>
<sequence>MTFMTIDRLYVDPVTFQETVGIRYFPRLEDTVFDEQLTTTPQAFASPRYRRTTSISAKNNATQRRPVSPPSLVETPYRPPTPPKARDEGANSPRKSPPQNIKNLKDLVSPRGRKNKKLEMSLSKIFEESPKTEVGDGSESSSSISDLNAAFLTSIVRSPAGKKALSKIDRHVRFQDEVEENEISRLRQSMIAELFYASEDLAEFRYEAFMEEAGLDIADFD</sequence>
<keyword evidence="3" id="KW-1185">Reference proteome</keyword>